<evidence type="ECO:0000313" key="4">
    <source>
        <dbReference type="EMBL" id="KAL3399893.1"/>
    </source>
</evidence>
<dbReference type="PRINTS" id="PR01415">
    <property type="entry name" value="ANKYRIN"/>
</dbReference>
<evidence type="ECO:0000256" key="1">
    <source>
        <dbReference type="ARBA" id="ARBA00022737"/>
    </source>
</evidence>
<feature type="repeat" description="ANK" evidence="3">
    <location>
        <begin position="194"/>
        <end position="226"/>
    </location>
</feature>
<dbReference type="SUPFAM" id="SSF48403">
    <property type="entry name" value="Ankyrin repeat"/>
    <property type="match status" value="2"/>
</dbReference>
<evidence type="ECO:0000256" key="2">
    <source>
        <dbReference type="ARBA" id="ARBA00023043"/>
    </source>
</evidence>
<dbReference type="PANTHER" id="PTHR24198">
    <property type="entry name" value="ANKYRIN REPEAT AND PROTEIN KINASE DOMAIN-CONTAINING PROTEIN"/>
    <property type="match status" value="1"/>
</dbReference>
<name>A0ABD2X3G6_9HYME</name>
<keyword evidence="5" id="KW-1185">Reference proteome</keyword>
<dbReference type="Pfam" id="PF12796">
    <property type="entry name" value="Ank_2"/>
    <property type="match status" value="3"/>
</dbReference>
<comment type="caution">
    <text evidence="4">The sequence shown here is derived from an EMBL/GenBank/DDBJ whole genome shotgun (WGS) entry which is preliminary data.</text>
</comment>
<keyword evidence="2 3" id="KW-0040">ANK repeat</keyword>
<dbReference type="InterPro" id="IPR002110">
    <property type="entry name" value="Ankyrin_rpt"/>
</dbReference>
<dbReference type="Gene3D" id="1.25.40.20">
    <property type="entry name" value="Ankyrin repeat-containing domain"/>
    <property type="match status" value="3"/>
</dbReference>
<evidence type="ECO:0000256" key="3">
    <source>
        <dbReference type="PROSITE-ProRule" id="PRU00023"/>
    </source>
</evidence>
<dbReference type="InterPro" id="IPR036770">
    <property type="entry name" value="Ankyrin_rpt-contain_sf"/>
</dbReference>
<feature type="repeat" description="ANK" evidence="3">
    <location>
        <begin position="627"/>
        <end position="659"/>
    </location>
</feature>
<dbReference type="PROSITE" id="PS50297">
    <property type="entry name" value="ANK_REP_REGION"/>
    <property type="match status" value="3"/>
</dbReference>
<feature type="repeat" description="ANK" evidence="3">
    <location>
        <begin position="298"/>
        <end position="330"/>
    </location>
</feature>
<evidence type="ECO:0000313" key="5">
    <source>
        <dbReference type="Proteomes" id="UP001627154"/>
    </source>
</evidence>
<proteinExistence type="predicted"/>
<accession>A0ABD2X3G6</accession>
<gene>
    <name evidence="4" type="ORF">TKK_007116</name>
</gene>
<protein>
    <submittedName>
        <fullName evidence="4">Uncharacterized protein</fullName>
    </submittedName>
</protein>
<organism evidence="4 5">
    <name type="scientific">Trichogramma kaykai</name>
    <dbReference type="NCBI Taxonomy" id="54128"/>
    <lineage>
        <taxon>Eukaryota</taxon>
        <taxon>Metazoa</taxon>
        <taxon>Ecdysozoa</taxon>
        <taxon>Arthropoda</taxon>
        <taxon>Hexapoda</taxon>
        <taxon>Insecta</taxon>
        <taxon>Pterygota</taxon>
        <taxon>Neoptera</taxon>
        <taxon>Endopterygota</taxon>
        <taxon>Hymenoptera</taxon>
        <taxon>Apocrita</taxon>
        <taxon>Proctotrupomorpha</taxon>
        <taxon>Chalcidoidea</taxon>
        <taxon>Trichogrammatidae</taxon>
        <taxon>Trichogramma</taxon>
    </lineage>
</organism>
<dbReference type="AlphaFoldDB" id="A0ABD2X3G6"/>
<dbReference type="PROSITE" id="PS50088">
    <property type="entry name" value="ANK_REPEAT"/>
    <property type="match status" value="3"/>
</dbReference>
<dbReference type="SMART" id="SM00248">
    <property type="entry name" value="ANK"/>
    <property type="match status" value="9"/>
</dbReference>
<sequence length="934" mass="106639">MAERKSRMDTARLESWALDSYKKLCQAILSDDTQEALKLSSSMRSMTIHRQHLVYQFVWQKRNADLLEIFSQEGFRRSNDLQISTEVFYGMAAQSIREGRSDLAEIIVSNVKLHPHATYAYNPKRPSSSLLYTAYNAKDRNDELVDLLLLEDFPPCRLHGTSHNHLHVAVRRRNIEAVTKLISRGQIMNEVDARGSTALHLAVAENDDSMISVLLDASACVTDQDEDLDSPLHLAWDRQSQYMVDQLLHQHVEWPSNPCSRTGLTHLHIACANNCVNVIKALLLRPDNRPDVNRPDAEGLTPLHYAVENDARDAVRYLLNYPGRVDLCEPNLASARQLAQDLGRARITDMIEEYAASQLRSSSGEDRPPSQLDSYLEMLGEDFLPGNNGLHMAVYQANAELVDYYMANAPESFIHALSRENQSPLHIAFTRWVRGYAEYEEIMLRIIAGLARRRITDNIGGQGGIYYIHILCAADSPHSLGLVQQMLEDDPGALCLSTGENTQLFSCYAPLHMAIEFDRVEMAENLFVTGCRISFERTEQGQTPLDMILSRMYWHGSIERPRFDYVRLVGLCLEHLADWPEDDVETYNFTQLHMAVFEQNLHAVKVSLLFQPEEIDVAIDRNCRCFGRCTPLHLAVLSRQYEIAELLVNHGADVNARGLDLKTPLLLVADYARRPMEGERLSEVIPRWMRLFLDAGADVNLANVNNDTVLSLACKYPWKDNIEGDEARISFPSLDDGYDFNLLSIEAPHALGVSPFGSLLNQEDPWTKEWRAHICMYILAYSKIGIEHHPKTKSFYDQTLLRDENLRFEHDVVLKDAVERETQKMKDIRLNSTMTLADVVTAHPNQLYFLAGNAVFQTIVESEHLESEFPIFHGHLRTRNRHAVIRAKLAERFVQMMRQTTHLPVEIWSQVSDYMSKRDFFRLRLGTVDEFSNV</sequence>
<dbReference type="EMBL" id="JBJJXI010000055">
    <property type="protein sequence ID" value="KAL3399893.1"/>
    <property type="molecule type" value="Genomic_DNA"/>
</dbReference>
<dbReference type="PANTHER" id="PTHR24198:SF165">
    <property type="entry name" value="ANKYRIN REPEAT-CONTAINING PROTEIN-RELATED"/>
    <property type="match status" value="1"/>
</dbReference>
<reference evidence="4 5" key="1">
    <citation type="journal article" date="2024" name="bioRxiv">
        <title>A reference genome for Trichogramma kaykai: A tiny desert-dwelling parasitoid wasp with competing sex-ratio distorters.</title>
        <authorList>
            <person name="Culotta J."/>
            <person name="Lindsey A.R."/>
        </authorList>
    </citation>
    <scope>NUCLEOTIDE SEQUENCE [LARGE SCALE GENOMIC DNA]</scope>
    <source>
        <strain evidence="4 5">KSX58</strain>
    </source>
</reference>
<dbReference type="Proteomes" id="UP001627154">
    <property type="component" value="Unassembled WGS sequence"/>
</dbReference>
<keyword evidence="1" id="KW-0677">Repeat</keyword>